<organism evidence="1 2">
    <name type="scientific">Actinomadura rubrisoli</name>
    <dbReference type="NCBI Taxonomy" id="2530368"/>
    <lineage>
        <taxon>Bacteria</taxon>
        <taxon>Bacillati</taxon>
        <taxon>Actinomycetota</taxon>
        <taxon>Actinomycetes</taxon>
        <taxon>Streptosporangiales</taxon>
        <taxon>Thermomonosporaceae</taxon>
        <taxon>Actinomadura</taxon>
    </lineage>
</organism>
<dbReference type="EMBL" id="SMKU01000002">
    <property type="protein sequence ID" value="TDD97721.1"/>
    <property type="molecule type" value="Genomic_DNA"/>
</dbReference>
<evidence type="ECO:0000313" key="2">
    <source>
        <dbReference type="Proteomes" id="UP000294513"/>
    </source>
</evidence>
<dbReference type="RefSeq" id="WP_131888881.1">
    <property type="nucleotide sequence ID" value="NZ_SMKU01000002.1"/>
</dbReference>
<protein>
    <submittedName>
        <fullName evidence="1">Uncharacterized protein</fullName>
    </submittedName>
</protein>
<reference evidence="1 2" key="1">
    <citation type="submission" date="2019-03" db="EMBL/GenBank/DDBJ databases">
        <title>Draft genome sequences of novel Actinobacteria.</title>
        <authorList>
            <person name="Sahin N."/>
            <person name="Ay H."/>
            <person name="Saygin H."/>
        </authorList>
    </citation>
    <scope>NUCLEOTIDE SEQUENCE [LARGE SCALE GENOMIC DNA]</scope>
    <source>
        <strain evidence="1 2">H3C3</strain>
    </source>
</reference>
<dbReference type="Proteomes" id="UP000294513">
    <property type="component" value="Unassembled WGS sequence"/>
</dbReference>
<sequence length="97" mass="11072">MTVEITNEDYRPEDWDTLVEAGAEFMRVLSDIAFHNIAEGDRWSPWAQTDHVVGLVEEVRNHVDRMDEAVKTARAGLARAERTARLRAAQRKKVAQP</sequence>
<gene>
    <name evidence="1" type="ORF">E1298_01405</name>
</gene>
<name>A0A4R5CCJ7_9ACTN</name>
<dbReference type="AlphaFoldDB" id="A0A4R5CCJ7"/>
<comment type="caution">
    <text evidence="1">The sequence shown here is derived from an EMBL/GenBank/DDBJ whole genome shotgun (WGS) entry which is preliminary data.</text>
</comment>
<accession>A0A4R5CCJ7</accession>
<evidence type="ECO:0000313" key="1">
    <source>
        <dbReference type="EMBL" id="TDD97721.1"/>
    </source>
</evidence>
<proteinExistence type="predicted"/>
<keyword evidence="2" id="KW-1185">Reference proteome</keyword>